<name>A0ABN9AQ83_9NEOB</name>
<sequence>EIYFKNTLSKYIDIYLKCYNFGHIQYISINIYRMFRCIRCTFFPPKKGENVSVSYGANMERPVRYFHRRRVRIPGRPLSSAAGPYLFLYPAPRCLPGFCSVGAGLDSRPPDQSQSTALLANAHWAPGCQAERHYRSREDSTGLDRGTGKVPLQSGHYTKNNSVEVRAVSGHPPYCVRSLWSSPVLCPQSLVISCTVSAVSGHLLYCVRSLWSSPVLCPQSLVIPRTVSAVSGHLLYCVRSLWSSPVLCPQSLVISCTVSAVSGHLLYCVRSLWSSPVLCPQSLVISCTVSAVSG</sequence>
<feature type="compositionally biased region" description="Basic and acidic residues" evidence="1">
    <location>
        <begin position="133"/>
        <end position="142"/>
    </location>
</feature>
<protein>
    <submittedName>
        <fullName evidence="2">Uncharacterized protein</fullName>
    </submittedName>
</protein>
<gene>
    <name evidence="2" type="ORF">SPARVUS_LOCUS1123879</name>
</gene>
<reference evidence="2" key="1">
    <citation type="submission" date="2023-05" db="EMBL/GenBank/DDBJ databases">
        <authorList>
            <person name="Stuckert A."/>
        </authorList>
    </citation>
    <scope>NUCLEOTIDE SEQUENCE</scope>
</reference>
<dbReference type="Proteomes" id="UP001162483">
    <property type="component" value="Unassembled WGS sequence"/>
</dbReference>
<evidence type="ECO:0000256" key="1">
    <source>
        <dbReference type="SAM" id="MobiDB-lite"/>
    </source>
</evidence>
<organism evidence="2 3">
    <name type="scientific">Staurois parvus</name>
    <dbReference type="NCBI Taxonomy" id="386267"/>
    <lineage>
        <taxon>Eukaryota</taxon>
        <taxon>Metazoa</taxon>
        <taxon>Chordata</taxon>
        <taxon>Craniata</taxon>
        <taxon>Vertebrata</taxon>
        <taxon>Euteleostomi</taxon>
        <taxon>Amphibia</taxon>
        <taxon>Batrachia</taxon>
        <taxon>Anura</taxon>
        <taxon>Neobatrachia</taxon>
        <taxon>Ranoidea</taxon>
        <taxon>Ranidae</taxon>
        <taxon>Staurois</taxon>
    </lineage>
</organism>
<feature type="region of interest" description="Disordered" evidence="1">
    <location>
        <begin position="133"/>
        <end position="156"/>
    </location>
</feature>
<accession>A0ABN9AQ83</accession>
<feature type="non-terminal residue" evidence="2">
    <location>
        <position position="1"/>
    </location>
</feature>
<dbReference type="EMBL" id="CATNWA010000438">
    <property type="protein sequence ID" value="CAI9536975.1"/>
    <property type="molecule type" value="Genomic_DNA"/>
</dbReference>
<evidence type="ECO:0000313" key="3">
    <source>
        <dbReference type="Proteomes" id="UP001162483"/>
    </source>
</evidence>
<comment type="caution">
    <text evidence="2">The sequence shown here is derived from an EMBL/GenBank/DDBJ whole genome shotgun (WGS) entry which is preliminary data.</text>
</comment>
<keyword evidence="3" id="KW-1185">Reference proteome</keyword>
<evidence type="ECO:0000313" key="2">
    <source>
        <dbReference type="EMBL" id="CAI9536975.1"/>
    </source>
</evidence>
<proteinExistence type="predicted"/>
<feature type="non-terminal residue" evidence="2">
    <location>
        <position position="294"/>
    </location>
</feature>